<feature type="region of interest" description="Disordered" evidence="1">
    <location>
        <begin position="1"/>
        <end position="75"/>
    </location>
</feature>
<comment type="caution">
    <text evidence="2">The sequence shown here is derived from an EMBL/GenBank/DDBJ whole genome shotgun (WGS) entry which is preliminary data.</text>
</comment>
<gene>
    <name evidence="2" type="ORF">FB465_2118</name>
</gene>
<reference evidence="2 3" key="1">
    <citation type="submission" date="2019-06" db="EMBL/GenBank/DDBJ databases">
        <title>Sequencing the genomes of 1000 actinobacteria strains.</title>
        <authorList>
            <person name="Klenk H.-P."/>
        </authorList>
    </citation>
    <scope>NUCLEOTIDE SEQUENCE [LARGE SCALE GENOMIC DNA]</scope>
    <source>
        <strain evidence="2 3">DSM 41649</strain>
    </source>
</reference>
<name>A0A561ENB4_9ACTN</name>
<evidence type="ECO:0000313" key="2">
    <source>
        <dbReference type="EMBL" id="TWE17113.1"/>
    </source>
</evidence>
<dbReference type="Proteomes" id="UP000318416">
    <property type="component" value="Unassembled WGS sequence"/>
</dbReference>
<dbReference type="RefSeq" id="WP_145789691.1">
    <property type="nucleotide sequence ID" value="NZ_BAAABR010000089.1"/>
</dbReference>
<dbReference type="AlphaFoldDB" id="A0A561ENB4"/>
<protein>
    <submittedName>
        <fullName evidence="2">Uncharacterized protein</fullName>
    </submittedName>
</protein>
<organism evidence="2 3">
    <name type="scientific">Kitasatospora atroaurantiaca</name>
    <dbReference type="NCBI Taxonomy" id="285545"/>
    <lineage>
        <taxon>Bacteria</taxon>
        <taxon>Bacillati</taxon>
        <taxon>Actinomycetota</taxon>
        <taxon>Actinomycetes</taxon>
        <taxon>Kitasatosporales</taxon>
        <taxon>Streptomycetaceae</taxon>
        <taxon>Kitasatospora</taxon>
    </lineage>
</organism>
<proteinExistence type="predicted"/>
<accession>A0A561ENB4</accession>
<dbReference type="EMBL" id="VIVR01000001">
    <property type="protein sequence ID" value="TWE17113.1"/>
    <property type="molecule type" value="Genomic_DNA"/>
</dbReference>
<sequence length="75" mass="7917">MPDRIQQDPDRGSIPAGPSPLPARAPGALYPGNSTCRRPAATTRRPQLSRPTRPFGAPDLGIDIIASNPTDGDDQ</sequence>
<keyword evidence="3" id="KW-1185">Reference proteome</keyword>
<feature type="compositionally biased region" description="Basic and acidic residues" evidence="1">
    <location>
        <begin position="1"/>
        <end position="11"/>
    </location>
</feature>
<evidence type="ECO:0000256" key="1">
    <source>
        <dbReference type="SAM" id="MobiDB-lite"/>
    </source>
</evidence>
<evidence type="ECO:0000313" key="3">
    <source>
        <dbReference type="Proteomes" id="UP000318416"/>
    </source>
</evidence>
<feature type="compositionally biased region" description="Low complexity" evidence="1">
    <location>
        <begin position="37"/>
        <end position="46"/>
    </location>
</feature>